<name>A0A4Y8RBR4_9HYPH</name>
<sequence length="118" mass="12177">MSVISPALPVRPEPLAASSDLMLDQPDAAPATAFPGAANGVTGKIDEDYIESLRATAQETLADYLTLRNRTALETLASKAWLFIDADGLGSMPSGGTAPDGELTPAQAVTASYLDKLG</sequence>
<proteinExistence type="predicted"/>
<keyword evidence="2" id="KW-1185">Reference proteome</keyword>
<comment type="caution">
    <text evidence="1">The sequence shown here is derived from an EMBL/GenBank/DDBJ whole genome shotgun (WGS) entry which is preliminary data.</text>
</comment>
<protein>
    <submittedName>
        <fullName evidence="1">Uncharacterized protein</fullName>
    </submittedName>
</protein>
<organism evidence="1 2">
    <name type="scientific">Jiella endophytica</name>
    <dbReference type="NCBI Taxonomy" id="2558362"/>
    <lineage>
        <taxon>Bacteria</taxon>
        <taxon>Pseudomonadati</taxon>
        <taxon>Pseudomonadota</taxon>
        <taxon>Alphaproteobacteria</taxon>
        <taxon>Hyphomicrobiales</taxon>
        <taxon>Aurantimonadaceae</taxon>
        <taxon>Jiella</taxon>
    </lineage>
</organism>
<reference evidence="1 2" key="1">
    <citation type="submission" date="2019-03" db="EMBL/GenBank/DDBJ databases">
        <title>Jiella endophytica sp. nov., a novel endophytic bacterium isolated from root of Ficus microcarpa Linn. f.</title>
        <authorList>
            <person name="Tuo L."/>
        </authorList>
    </citation>
    <scope>NUCLEOTIDE SEQUENCE [LARGE SCALE GENOMIC DNA]</scope>
    <source>
        <strain evidence="1 2">CBS5Q-3</strain>
    </source>
</reference>
<dbReference type="RefSeq" id="WP_134763907.1">
    <property type="nucleotide sequence ID" value="NZ_SOZD01000008.1"/>
</dbReference>
<accession>A0A4Y8RBR4</accession>
<dbReference type="Proteomes" id="UP000298179">
    <property type="component" value="Unassembled WGS sequence"/>
</dbReference>
<gene>
    <name evidence="1" type="ORF">E3C22_21340</name>
</gene>
<dbReference type="AlphaFoldDB" id="A0A4Y8RBR4"/>
<evidence type="ECO:0000313" key="2">
    <source>
        <dbReference type="Proteomes" id="UP000298179"/>
    </source>
</evidence>
<dbReference type="EMBL" id="SOZD01000008">
    <property type="protein sequence ID" value="TFF18767.1"/>
    <property type="molecule type" value="Genomic_DNA"/>
</dbReference>
<evidence type="ECO:0000313" key="1">
    <source>
        <dbReference type="EMBL" id="TFF18767.1"/>
    </source>
</evidence>